<dbReference type="PANTHER" id="PTHR22993:SF9">
    <property type="entry name" value="FORMAMIDOPYRIMIDINE-DNA GLYCOSYLASE"/>
    <property type="match status" value="1"/>
</dbReference>
<dbReference type="STRING" id="576118.SAMN05216216_10776"/>
<dbReference type="SUPFAM" id="SSF57716">
    <property type="entry name" value="Glucocorticoid receptor-like (DNA-binding domain)"/>
    <property type="match status" value="1"/>
</dbReference>
<evidence type="ECO:0000256" key="4">
    <source>
        <dbReference type="ARBA" id="ARBA00011245"/>
    </source>
</evidence>
<dbReference type="InterPro" id="IPR035937">
    <property type="entry name" value="FPG_N"/>
</dbReference>
<gene>
    <name evidence="19" type="ORF">SAMN05216216_10776</name>
</gene>
<dbReference type="CDD" id="cd08966">
    <property type="entry name" value="EcFpg-like_N"/>
    <property type="match status" value="1"/>
</dbReference>
<evidence type="ECO:0000313" key="19">
    <source>
        <dbReference type="EMBL" id="SDK70554.1"/>
    </source>
</evidence>
<dbReference type="GO" id="GO:0034039">
    <property type="term" value="F:8-oxo-7,8-dihydroguanine DNA N-glycosylase activity"/>
    <property type="evidence" value="ECO:0007669"/>
    <property type="project" value="TreeGrafter"/>
</dbReference>
<dbReference type="GO" id="GO:0140078">
    <property type="term" value="F:class I DNA-(apurinic or apyrimidinic site) endonuclease activity"/>
    <property type="evidence" value="ECO:0007669"/>
    <property type="project" value="UniProtKB-EC"/>
</dbReference>
<dbReference type="GO" id="GO:0003684">
    <property type="term" value="F:damaged DNA binding"/>
    <property type="evidence" value="ECO:0007669"/>
    <property type="project" value="InterPro"/>
</dbReference>
<evidence type="ECO:0000256" key="16">
    <source>
        <dbReference type="PROSITE-ProRule" id="PRU00391"/>
    </source>
</evidence>
<keyword evidence="14" id="KW-0326">Glycosidase</keyword>
<evidence type="ECO:0000256" key="13">
    <source>
        <dbReference type="ARBA" id="ARBA00023268"/>
    </source>
</evidence>
<dbReference type="PROSITE" id="PS51068">
    <property type="entry name" value="FPG_CAT"/>
    <property type="match status" value="1"/>
</dbReference>
<evidence type="ECO:0000256" key="9">
    <source>
        <dbReference type="ARBA" id="ARBA00022833"/>
    </source>
</evidence>
<dbReference type="SMART" id="SM01232">
    <property type="entry name" value="H2TH"/>
    <property type="match status" value="1"/>
</dbReference>
<dbReference type="Pfam" id="PF01149">
    <property type="entry name" value="Fapy_DNA_glyco"/>
    <property type="match status" value="1"/>
</dbReference>
<keyword evidence="7 16" id="KW-0863">Zinc-finger</keyword>
<dbReference type="OrthoDB" id="9800855at2"/>
<dbReference type="AlphaFoldDB" id="A0A1G9E375"/>
<dbReference type="SMART" id="SM00898">
    <property type="entry name" value="Fapy_DNA_glyco"/>
    <property type="match status" value="1"/>
</dbReference>
<keyword evidence="12 19" id="KW-0456">Lyase</keyword>
<comment type="catalytic activity">
    <reaction evidence="1">
        <text>Hydrolysis of DNA containing ring-opened 7-methylguanine residues, releasing 2,6-diamino-4-hydroxy-5-(N-methyl)formamidopyrimidine.</text>
        <dbReference type="EC" id="3.2.2.23"/>
    </reaction>
</comment>
<evidence type="ECO:0000256" key="11">
    <source>
        <dbReference type="ARBA" id="ARBA00023204"/>
    </source>
</evidence>
<evidence type="ECO:0000256" key="10">
    <source>
        <dbReference type="ARBA" id="ARBA00023125"/>
    </source>
</evidence>
<reference evidence="20" key="1">
    <citation type="submission" date="2016-10" db="EMBL/GenBank/DDBJ databases">
        <authorList>
            <person name="Varghese N."/>
            <person name="Submissions S."/>
        </authorList>
    </citation>
    <scope>NUCLEOTIDE SEQUENCE [LARGE SCALE GENOMIC DNA]</scope>
    <source>
        <strain evidence="20">CGMCC 1.8895</strain>
    </source>
</reference>
<dbReference type="Proteomes" id="UP000199008">
    <property type="component" value="Unassembled WGS sequence"/>
</dbReference>
<dbReference type="PROSITE" id="PS51066">
    <property type="entry name" value="ZF_FPG_2"/>
    <property type="match status" value="1"/>
</dbReference>
<dbReference type="PANTHER" id="PTHR22993">
    <property type="entry name" value="FORMAMIDOPYRIMIDINE-DNA GLYCOSYLASE"/>
    <property type="match status" value="1"/>
</dbReference>
<dbReference type="GO" id="GO:0003690">
    <property type="term" value="F:double-stranded DNA binding"/>
    <property type="evidence" value="ECO:0007669"/>
    <property type="project" value="UniProtKB-ARBA"/>
</dbReference>
<comment type="subunit">
    <text evidence="4">Monomer.</text>
</comment>
<keyword evidence="10" id="KW-0238">DNA-binding</keyword>
<name>A0A1G9E375_9BACL</name>
<dbReference type="Gene3D" id="3.20.190.10">
    <property type="entry name" value="MutM-like, N-terminal"/>
    <property type="match status" value="1"/>
</dbReference>
<feature type="domain" description="Formamidopyrimidine-DNA glycosylase catalytic" evidence="18">
    <location>
        <begin position="2"/>
        <end position="131"/>
    </location>
</feature>
<dbReference type="InterPro" id="IPR010979">
    <property type="entry name" value="Ribosomal_uS13-like_H2TH"/>
</dbReference>
<dbReference type="InterPro" id="IPR012319">
    <property type="entry name" value="FPG_cat"/>
</dbReference>
<comment type="similarity">
    <text evidence="3">Belongs to the FPG family.</text>
</comment>
<keyword evidence="13" id="KW-0511">Multifunctional enzyme</keyword>
<dbReference type="InterPro" id="IPR015886">
    <property type="entry name" value="H2TH_FPG"/>
</dbReference>
<dbReference type="SUPFAM" id="SSF46946">
    <property type="entry name" value="S13-like H2TH domain"/>
    <property type="match status" value="1"/>
</dbReference>
<keyword evidence="6" id="KW-0227">DNA damage</keyword>
<dbReference type="SUPFAM" id="SSF81624">
    <property type="entry name" value="N-terminal domain of MutM-like DNA repair proteins"/>
    <property type="match status" value="1"/>
</dbReference>
<evidence type="ECO:0000313" key="20">
    <source>
        <dbReference type="Proteomes" id="UP000199008"/>
    </source>
</evidence>
<keyword evidence="20" id="KW-1185">Reference proteome</keyword>
<feature type="domain" description="FPG-type" evidence="17">
    <location>
        <begin position="250"/>
        <end position="287"/>
    </location>
</feature>
<keyword evidence="8" id="KW-0378">Hydrolase</keyword>
<keyword evidence="9" id="KW-0862">Zinc</keyword>
<comment type="cofactor">
    <cofactor evidence="2">
        <name>Zn(2+)</name>
        <dbReference type="ChEBI" id="CHEBI:29105"/>
    </cofactor>
</comment>
<dbReference type="InterPro" id="IPR020629">
    <property type="entry name" value="FPG_Glyclase"/>
</dbReference>
<evidence type="ECO:0000256" key="8">
    <source>
        <dbReference type="ARBA" id="ARBA00022801"/>
    </source>
</evidence>
<evidence type="ECO:0000256" key="7">
    <source>
        <dbReference type="ARBA" id="ARBA00022771"/>
    </source>
</evidence>
<dbReference type="GO" id="GO:0008270">
    <property type="term" value="F:zinc ion binding"/>
    <property type="evidence" value="ECO:0007669"/>
    <property type="project" value="UniProtKB-KW"/>
</dbReference>
<comment type="catalytic activity">
    <reaction evidence="15">
        <text>2'-deoxyribonucleotide-(2'-deoxyribose 5'-phosphate)-2'-deoxyribonucleotide-DNA = a 3'-end 2'-deoxyribonucleotide-(2,3-dehydro-2,3-deoxyribose 5'-phosphate)-DNA + a 5'-end 5'-phospho-2'-deoxyribonucleoside-DNA + H(+)</text>
        <dbReference type="Rhea" id="RHEA:66592"/>
        <dbReference type="Rhea" id="RHEA-COMP:13180"/>
        <dbReference type="Rhea" id="RHEA-COMP:16897"/>
        <dbReference type="Rhea" id="RHEA-COMP:17067"/>
        <dbReference type="ChEBI" id="CHEBI:15378"/>
        <dbReference type="ChEBI" id="CHEBI:136412"/>
        <dbReference type="ChEBI" id="CHEBI:157695"/>
        <dbReference type="ChEBI" id="CHEBI:167181"/>
        <dbReference type="EC" id="4.2.99.18"/>
    </reaction>
</comment>
<dbReference type="InterPro" id="IPR000214">
    <property type="entry name" value="Znf_DNA_glyclase/AP_lyase"/>
</dbReference>
<keyword evidence="11" id="KW-0234">DNA repair</keyword>
<evidence type="ECO:0000256" key="1">
    <source>
        <dbReference type="ARBA" id="ARBA00001668"/>
    </source>
</evidence>
<evidence type="ECO:0000259" key="18">
    <source>
        <dbReference type="PROSITE" id="PS51068"/>
    </source>
</evidence>
<proteinExistence type="inferred from homology"/>
<evidence type="ECO:0000256" key="15">
    <source>
        <dbReference type="ARBA" id="ARBA00044632"/>
    </source>
</evidence>
<evidence type="ECO:0000256" key="5">
    <source>
        <dbReference type="ARBA" id="ARBA00022723"/>
    </source>
</evidence>
<dbReference type="EMBL" id="FNFY01000007">
    <property type="protein sequence ID" value="SDK70554.1"/>
    <property type="molecule type" value="Genomic_DNA"/>
</dbReference>
<dbReference type="RefSeq" id="WP_092985684.1">
    <property type="nucleotide sequence ID" value="NZ_FNFY01000007.1"/>
</dbReference>
<sequence>MPELPEVELVKRELKTVENLTIEDVKVSDKVVEGHNAGKLTIVKEPVDIFIENTKNMDILSLGRRGKYLYFILQNDHQVKYLIGHLGMSGAFFHLNSLDEIVEHNFKVHWHVIFYLSDGSMLVYSDIRRFGELRTIGKLSEFLPVVRMAPEYDTEEAKEHFLNAVKSPNNAAKTIKSVLMDSTVVTGVGNIYAAESLYSAKILPTRKAGNISVKRLEGLYQEIVDVFELSLSHGGSTISDYRSSTGGSGEMQNRFQVYQCKICPAGHDITTKVIAGRNTFYCTKCQR</sequence>
<evidence type="ECO:0000256" key="2">
    <source>
        <dbReference type="ARBA" id="ARBA00001947"/>
    </source>
</evidence>
<dbReference type="Pfam" id="PF06831">
    <property type="entry name" value="H2TH"/>
    <property type="match status" value="1"/>
</dbReference>
<dbReference type="GO" id="GO:0006284">
    <property type="term" value="P:base-excision repair"/>
    <property type="evidence" value="ECO:0007669"/>
    <property type="project" value="InterPro"/>
</dbReference>
<evidence type="ECO:0000256" key="12">
    <source>
        <dbReference type="ARBA" id="ARBA00023239"/>
    </source>
</evidence>
<evidence type="ECO:0000256" key="14">
    <source>
        <dbReference type="ARBA" id="ARBA00023295"/>
    </source>
</evidence>
<dbReference type="FunFam" id="1.10.8.50:FF:000003">
    <property type="entry name" value="Formamidopyrimidine-DNA glycosylase"/>
    <property type="match status" value="1"/>
</dbReference>
<protein>
    <submittedName>
        <fullName evidence="19">DNA-(Apurinic or apyrimidinic site) lyase</fullName>
    </submittedName>
</protein>
<accession>A0A1G9E375</accession>
<evidence type="ECO:0000256" key="3">
    <source>
        <dbReference type="ARBA" id="ARBA00009409"/>
    </source>
</evidence>
<dbReference type="NCBIfam" id="TIGR00577">
    <property type="entry name" value="fpg"/>
    <property type="match status" value="1"/>
</dbReference>
<evidence type="ECO:0000256" key="6">
    <source>
        <dbReference type="ARBA" id="ARBA00022763"/>
    </source>
</evidence>
<keyword evidence="5" id="KW-0479">Metal-binding</keyword>
<evidence type="ECO:0000259" key="17">
    <source>
        <dbReference type="PROSITE" id="PS51066"/>
    </source>
</evidence>
<organism evidence="19 20">
    <name type="scientific">Lacicoccus qingdaonensis</name>
    <dbReference type="NCBI Taxonomy" id="576118"/>
    <lineage>
        <taxon>Bacteria</taxon>
        <taxon>Bacillati</taxon>
        <taxon>Bacillota</taxon>
        <taxon>Bacilli</taxon>
        <taxon>Bacillales</taxon>
        <taxon>Salinicoccaceae</taxon>
        <taxon>Lacicoccus</taxon>
    </lineage>
</organism>
<dbReference type="Gene3D" id="1.10.8.50">
    <property type="match status" value="1"/>
</dbReference>